<dbReference type="OrthoDB" id="423921at2"/>
<sequence>MHIEALNRLQAAEYVKWHYFGDASRANLNDDQQPDEFTEIFADNGLDYFAVLAQDDLIGVLSFEFPNGQITMNAKLAPEAIGMLKTSELVQLGTEFGQAHYHDDDAVQIASVSPA</sequence>
<comment type="caution">
    <text evidence="1">The sequence shown here is derived from an EMBL/GenBank/DDBJ whole genome shotgun (WGS) entry which is preliminary data.</text>
</comment>
<accession>A0A0R1Q753</accession>
<reference evidence="1 2" key="1">
    <citation type="journal article" date="2015" name="Genome Announc.">
        <title>Expanding the biotechnology potential of lactobacilli through comparative genomics of 213 strains and associated genera.</title>
        <authorList>
            <person name="Sun Z."/>
            <person name="Harris H.M."/>
            <person name="McCann A."/>
            <person name="Guo C."/>
            <person name="Argimon S."/>
            <person name="Zhang W."/>
            <person name="Yang X."/>
            <person name="Jeffery I.B."/>
            <person name="Cooney J.C."/>
            <person name="Kagawa T.F."/>
            <person name="Liu W."/>
            <person name="Song Y."/>
            <person name="Salvetti E."/>
            <person name="Wrobel A."/>
            <person name="Rasinkangas P."/>
            <person name="Parkhill J."/>
            <person name="Rea M.C."/>
            <person name="O'Sullivan O."/>
            <person name="Ritari J."/>
            <person name="Douillard F.P."/>
            <person name="Paul Ross R."/>
            <person name="Yang R."/>
            <person name="Briner A.E."/>
            <person name="Felis G.E."/>
            <person name="de Vos W.M."/>
            <person name="Barrangou R."/>
            <person name="Klaenhammer T.R."/>
            <person name="Caufield P.W."/>
            <person name="Cui Y."/>
            <person name="Zhang H."/>
            <person name="O'Toole P.W."/>
        </authorList>
    </citation>
    <scope>NUCLEOTIDE SEQUENCE [LARGE SCALE GENOMIC DNA]</scope>
    <source>
        <strain evidence="1 2">DSM 13343</strain>
    </source>
</reference>
<dbReference type="AlphaFoldDB" id="A0A0R1Q753"/>
<keyword evidence="2" id="KW-1185">Reference proteome</keyword>
<protein>
    <recommendedName>
        <fullName evidence="3">N-acetyltransferase domain-containing protein</fullName>
    </recommendedName>
</protein>
<gene>
    <name evidence="1" type="ORF">FD01_GL002334</name>
</gene>
<name>A0A0R1Q753_9LACO</name>
<proteinExistence type="predicted"/>
<organism evidence="1 2">
    <name type="scientific">Lacticaseibacillus manihotivorans DSM 13343 = JCM 12514</name>
    <dbReference type="NCBI Taxonomy" id="1423769"/>
    <lineage>
        <taxon>Bacteria</taxon>
        <taxon>Bacillati</taxon>
        <taxon>Bacillota</taxon>
        <taxon>Bacilli</taxon>
        <taxon>Lactobacillales</taxon>
        <taxon>Lactobacillaceae</taxon>
        <taxon>Lacticaseibacillus</taxon>
    </lineage>
</organism>
<dbReference type="PATRIC" id="fig|1423769.4.peg.2521"/>
<dbReference type="EMBL" id="AZEU01000273">
    <property type="protein sequence ID" value="KRL40174.1"/>
    <property type="molecule type" value="Genomic_DNA"/>
</dbReference>
<evidence type="ECO:0008006" key="3">
    <source>
        <dbReference type="Google" id="ProtNLM"/>
    </source>
</evidence>
<evidence type="ECO:0000313" key="1">
    <source>
        <dbReference type="EMBL" id="KRL40174.1"/>
    </source>
</evidence>
<dbReference type="RefSeq" id="WP_054715355.1">
    <property type="nucleotide sequence ID" value="NZ_AZEU01000273.1"/>
</dbReference>
<dbReference type="Proteomes" id="UP000051790">
    <property type="component" value="Unassembled WGS sequence"/>
</dbReference>
<evidence type="ECO:0000313" key="2">
    <source>
        <dbReference type="Proteomes" id="UP000051790"/>
    </source>
</evidence>